<evidence type="ECO:0000313" key="2">
    <source>
        <dbReference type="EMBL" id="OYD82633.1"/>
    </source>
</evidence>
<dbReference type="RefSeq" id="WP_094305158.1">
    <property type="nucleotide sequence ID" value="NZ_NOWT01000020.1"/>
</dbReference>
<dbReference type="GO" id="GO:0005829">
    <property type="term" value="C:cytosol"/>
    <property type="evidence" value="ECO:0007669"/>
    <property type="project" value="TreeGrafter"/>
</dbReference>
<dbReference type="SUPFAM" id="SSF50341">
    <property type="entry name" value="CheW-like"/>
    <property type="match status" value="1"/>
</dbReference>
<protein>
    <submittedName>
        <fullName evidence="2">Chemotaxis protein CheW</fullName>
    </submittedName>
</protein>
<sequence>MSSSTALATVGGTRTDARNDVMAVNAAEEQYVTFTVGSEEYGVNILSVREIRGWTPESRLPNLPDYVRGVINLRGIIIPIFDLRARFGGGATSVTKRHVVVVIQVGERTRGILVDAISDILAIGHDAIKPPPDVDGGMVDAEYLSGLYTADDRMVTLLSVEKLFSVENGELDSATKALPALERAS</sequence>
<evidence type="ECO:0000259" key="1">
    <source>
        <dbReference type="PROSITE" id="PS50851"/>
    </source>
</evidence>
<dbReference type="Pfam" id="PF01584">
    <property type="entry name" value="CheW"/>
    <property type="match status" value="1"/>
</dbReference>
<dbReference type="GO" id="GO:0006935">
    <property type="term" value="P:chemotaxis"/>
    <property type="evidence" value="ECO:0007669"/>
    <property type="project" value="InterPro"/>
</dbReference>
<feature type="domain" description="CheW-like" evidence="1">
    <location>
        <begin position="28"/>
        <end position="169"/>
    </location>
</feature>
<gene>
    <name evidence="2" type="ORF">CHT98_19530</name>
</gene>
<comment type="caution">
    <text evidence="2">The sequence shown here is derived from an EMBL/GenBank/DDBJ whole genome shotgun (WGS) entry which is preliminary data.</text>
</comment>
<organism evidence="2 3">
    <name type="scientific">Azospirillum brasilense</name>
    <dbReference type="NCBI Taxonomy" id="192"/>
    <lineage>
        <taxon>Bacteria</taxon>
        <taxon>Pseudomonadati</taxon>
        <taxon>Pseudomonadota</taxon>
        <taxon>Alphaproteobacteria</taxon>
        <taxon>Rhodospirillales</taxon>
        <taxon>Azospirillaceae</taxon>
        <taxon>Azospirillum</taxon>
    </lineage>
</organism>
<reference evidence="2 3" key="1">
    <citation type="submission" date="2017-07" db="EMBL/GenBank/DDBJ databases">
        <title>Whole genome sequence of Azospirillum brasilense 2A1, a potential biofertilizer strain.</title>
        <authorList>
            <person name="Fontana C.A."/>
            <person name="Toffoli L.M."/>
            <person name="Salazar S.M."/>
            <person name="Puglisi E."/>
            <person name="Pedraza R."/>
            <person name="Bassi D."/>
            <person name="Cocconcelli P.S."/>
        </authorList>
    </citation>
    <scope>NUCLEOTIDE SEQUENCE [LARGE SCALE GENOMIC DNA]</scope>
    <source>
        <strain evidence="2 3">2A1</strain>
    </source>
</reference>
<accession>A0A235HAT2</accession>
<dbReference type="PROSITE" id="PS50851">
    <property type="entry name" value="CHEW"/>
    <property type="match status" value="1"/>
</dbReference>
<dbReference type="CDD" id="cd00732">
    <property type="entry name" value="CheW"/>
    <property type="match status" value="1"/>
</dbReference>
<evidence type="ECO:0000313" key="3">
    <source>
        <dbReference type="Proteomes" id="UP000215367"/>
    </source>
</evidence>
<proteinExistence type="predicted"/>
<dbReference type="Gene3D" id="2.30.30.40">
    <property type="entry name" value="SH3 Domains"/>
    <property type="match status" value="1"/>
</dbReference>
<dbReference type="PANTHER" id="PTHR22617">
    <property type="entry name" value="CHEMOTAXIS SENSOR HISTIDINE KINASE-RELATED"/>
    <property type="match status" value="1"/>
</dbReference>
<name>A0A235HAT2_AZOBR</name>
<dbReference type="SMART" id="SM00260">
    <property type="entry name" value="CheW"/>
    <property type="match status" value="1"/>
</dbReference>
<dbReference type="InterPro" id="IPR002545">
    <property type="entry name" value="CheW-lke_dom"/>
</dbReference>
<dbReference type="PANTHER" id="PTHR22617:SF23">
    <property type="entry name" value="CHEMOTAXIS PROTEIN CHEW"/>
    <property type="match status" value="1"/>
</dbReference>
<dbReference type="AlphaFoldDB" id="A0A235HAT2"/>
<dbReference type="EMBL" id="NOWT01000020">
    <property type="protein sequence ID" value="OYD82633.1"/>
    <property type="molecule type" value="Genomic_DNA"/>
</dbReference>
<dbReference type="Proteomes" id="UP000215367">
    <property type="component" value="Unassembled WGS sequence"/>
</dbReference>
<dbReference type="Gene3D" id="2.40.50.180">
    <property type="entry name" value="CheA-289, Domain 4"/>
    <property type="match status" value="1"/>
</dbReference>
<dbReference type="InterPro" id="IPR036061">
    <property type="entry name" value="CheW-like_dom_sf"/>
</dbReference>
<dbReference type="GO" id="GO:0007165">
    <property type="term" value="P:signal transduction"/>
    <property type="evidence" value="ECO:0007669"/>
    <property type="project" value="InterPro"/>
</dbReference>
<dbReference type="InterPro" id="IPR039315">
    <property type="entry name" value="CheW"/>
</dbReference>